<dbReference type="EMBL" id="CP114014">
    <property type="protein sequence ID" value="XAY08474.1"/>
    <property type="molecule type" value="Genomic_DNA"/>
</dbReference>
<feature type="transmembrane region" description="Helical" evidence="8">
    <location>
        <begin position="232"/>
        <end position="249"/>
    </location>
</feature>
<dbReference type="AlphaFoldDB" id="A0AAU7B3E4"/>
<evidence type="ECO:0000256" key="1">
    <source>
        <dbReference type="ARBA" id="ARBA00004651"/>
    </source>
</evidence>
<gene>
    <name evidence="9" type="primary">yfcA</name>
    <name evidence="9" type="ORF">DSM112329_05375</name>
</gene>
<comment type="similarity">
    <text evidence="2 8">Belongs to the 4-toluene sulfonate uptake permease (TSUP) (TC 2.A.102) family.</text>
</comment>
<evidence type="ECO:0000256" key="6">
    <source>
        <dbReference type="ARBA" id="ARBA00022989"/>
    </source>
</evidence>
<organism evidence="9">
    <name type="scientific">Paraconexibacter sp. AEG42_29</name>
    <dbReference type="NCBI Taxonomy" id="2997339"/>
    <lineage>
        <taxon>Bacteria</taxon>
        <taxon>Bacillati</taxon>
        <taxon>Actinomycetota</taxon>
        <taxon>Thermoleophilia</taxon>
        <taxon>Solirubrobacterales</taxon>
        <taxon>Paraconexibacteraceae</taxon>
        <taxon>Paraconexibacter</taxon>
    </lineage>
</organism>
<keyword evidence="7 8" id="KW-0472">Membrane</keyword>
<dbReference type="PANTHER" id="PTHR30269">
    <property type="entry name" value="TRANSMEMBRANE PROTEIN YFCA"/>
    <property type="match status" value="1"/>
</dbReference>
<evidence type="ECO:0000256" key="2">
    <source>
        <dbReference type="ARBA" id="ARBA00009142"/>
    </source>
</evidence>
<evidence type="ECO:0000256" key="5">
    <source>
        <dbReference type="ARBA" id="ARBA00022692"/>
    </source>
</evidence>
<protein>
    <recommendedName>
        <fullName evidence="8">Probable membrane transporter protein</fullName>
    </recommendedName>
</protein>
<feature type="transmembrane region" description="Helical" evidence="8">
    <location>
        <begin position="99"/>
        <end position="118"/>
    </location>
</feature>
<feature type="transmembrane region" description="Helical" evidence="8">
    <location>
        <begin position="31"/>
        <end position="53"/>
    </location>
</feature>
<dbReference type="RefSeq" id="WP_354699654.1">
    <property type="nucleotide sequence ID" value="NZ_CP114014.1"/>
</dbReference>
<dbReference type="InterPro" id="IPR052017">
    <property type="entry name" value="TSUP"/>
</dbReference>
<evidence type="ECO:0000256" key="3">
    <source>
        <dbReference type="ARBA" id="ARBA00022448"/>
    </source>
</evidence>
<keyword evidence="4 8" id="KW-1003">Cell membrane</keyword>
<feature type="transmembrane region" description="Helical" evidence="8">
    <location>
        <begin position="139"/>
        <end position="170"/>
    </location>
</feature>
<dbReference type="GO" id="GO:0005886">
    <property type="term" value="C:plasma membrane"/>
    <property type="evidence" value="ECO:0007669"/>
    <property type="project" value="UniProtKB-SubCell"/>
</dbReference>
<feature type="transmembrane region" description="Helical" evidence="8">
    <location>
        <begin position="190"/>
        <end position="220"/>
    </location>
</feature>
<comment type="subcellular location">
    <subcellularLocation>
        <location evidence="1 8">Cell membrane</location>
        <topology evidence="1 8">Multi-pass membrane protein</topology>
    </subcellularLocation>
</comment>
<accession>A0AAU7B3E4</accession>
<keyword evidence="6 8" id="KW-1133">Transmembrane helix</keyword>
<dbReference type="Pfam" id="PF01925">
    <property type="entry name" value="TauE"/>
    <property type="match status" value="1"/>
</dbReference>
<evidence type="ECO:0000256" key="8">
    <source>
        <dbReference type="RuleBase" id="RU363041"/>
    </source>
</evidence>
<keyword evidence="5 8" id="KW-0812">Transmembrane</keyword>
<dbReference type="KEGG" id="parq:DSM112329_05375"/>
<dbReference type="PANTHER" id="PTHR30269:SF0">
    <property type="entry name" value="MEMBRANE TRANSPORTER PROTEIN YFCA-RELATED"/>
    <property type="match status" value="1"/>
</dbReference>
<evidence type="ECO:0000256" key="4">
    <source>
        <dbReference type="ARBA" id="ARBA00022475"/>
    </source>
</evidence>
<feature type="transmembrane region" description="Helical" evidence="8">
    <location>
        <begin position="74"/>
        <end position="93"/>
    </location>
</feature>
<reference evidence="9" key="1">
    <citation type="submission" date="2022-12" db="EMBL/GenBank/DDBJ databases">
        <title>Paraconexibacter alkalitolerans sp. nov. and Baekduia alba sp. nov., isolated from soil and emended description of the genera Paraconexibacter (Chun et al., 2020) and Baekduia (An et al., 2020).</title>
        <authorList>
            <person name="Vieira S."/>
            <person name="Huber K.J."/>
            <person name="Geppert A."/>
            <person name="Wolf J."/>
            <person name="Neumann-Schaal M."/>
            <person name="Muesken M."/>
            <person name="Overmann J."/>
        </authorList>
    </citation>
    <scope>NUCLEOTIDE SEQUENCE</scope>
    <source>
        <strain evidence="9">AEG42_29</strain>
    </source>
</reference>
<evidence type="ECO:0000313" key="9">
    <source>
        <dbReference type="EMBL" id="XAY08474.1"/>
    </source>
</evidence>
<proteinExistence type="inferred from homology"/>
<dbReference type="InterPro" id="IPR002781">
    <property type="entry name" value="TM_pro_TauE-like"/>
</dbReference>
<sequence length="250" mass="25207">MSALEVVVVLAAGLAAGTINGVIGSGTLITFPVLLSIGFSPVVANVTNTVGLAPGSATAVYGYREQLAGRWRWALGYAAASACGAVAGAILLLTLPASAFRVVVPVLISAALVLVVLQPRIARRVLARREAGHLPNGRILRGGIGLTGLYGGYFGAAQGVLLFALLGTAIPEDLQRVNALRNLLAGTANGTAAIVFLAVADVELLAALLIALGAMCGGLLGARIGKRLPEPALRALVVVVGVVAIVRVLA</sequence>
<evidence type="ECO:0000256" key="7">
    <source>
        <dbReference type="ARBA" id="ARBA00023136"/>
    </source>
</evidence>
<keyword evidence="3" id="KW-0813">Transport</keyword>
<name>A0AAU7B3E4_9ACTN</name>